<dbReference type="RefSeq" id="WP_068351893.1">
    <property type="nucleotide sequence ID" value="NZ_CP016033.1"/>
</dbReference>
<organism evidence="2 3">
    <name type="scientific">Erythrobacter neustonensis</name>
    <dbReference type="NCBI Taxonomy" id="1112"/>
    <lineage>
        <taxon>Bacteria</taxon>
        <taxon>Pseudomonadati</taxon>
        <taxon>Pseudomonadota</taxon>
        <taxon>Alphaproteobacteria</taxon>
        <taxon>Sphingomonadales</taxon>
        <taxon>Erythrobacteraceae</taxon>
        <taxon>Erythrobacter/Porphyrobacter group</taxon>
        <taxon>Erythrobacter</taxon>
    </lineage>
</organism>
<evidence type="ECO:0000256" key="1">
    <source>
        <dbReference type="SAM" id="SignalP"/>
    </source>
</evidence>
<feature type="chain" id="PRO_5008251818" description="Outer membrane protein beta-barrel domain-containing protein" evidence="1">
    <location>
        <begin position="27"/>
        <end position="412"/>
    </location>
</feature>
<dbReference type="STRING" id="1112.A9D12_11270"/>
<accession>A0A192D6D2</accession>
<proteinExistence type="predicted"/>
<dbReference type="OrthoDB" id="7406066at2"/>
<feature type="signal peptide" evidence="1">
    <location>
        <begin position="1"/>
        <end position="26"/>
    </location>
</feature>
<dbReference type="KEGG" id="pns:A9D12_11270"/>
<evidence type="ECO:0008006" key="4">
    <source>
        <dbReference type="Google" id="ProtNLM"/>
    </source>
</evidence>
<dbReference type="Proteomes" id="UP000078263">
    <property type="component" value="Chromosome"/>
</dbReference>
<keyword evidence="1" id="KW-0732">Signal</keyword>
<gene>
    <name evidence="2" type="ORF">A9D12_11270</name>
</gene>
<dbReference type="InterPro" id="IPR018759">
    <property type="entry name" value="BBP2_2"/>
</dbReference>
<dbReference type="Pfam" id="PF10082">
    <property type="entry name" value="BBP2_2"/>
    <property type="match status" value="1"/>
</dbReference>
<dbReference type="AlphaFoldDB" id="A0A192D6D2"/>
<dbReference type="EMBL" id="CP016033">
    <property type="protein sequence ID" value="ANK13422.1"/>
    <property type="molecule type" value="Genomic_DNA"/>
</dbReference>
<evidence type="ECO:0000313" key="3">
    <source>
        <dbReference type="Proteomes" id="UP000078263"/>
    </source>
</evidence>
<reference evidence="2 3" key="1">
    <citation type="submission" date="2016-05" db="EMBL/GenBank/DDBJ databases">
        <title>Compelete Genome Sequence of Bacteriochlorophyll-Synthesizing Bacterium Porphyrobacter neustonensis DSM 9434.</title>
        <authorList>
            <person name="Shi X.-L."/>
            <person name="Wu Y.-H."/>
            <person name="Cheng H."/>
            <person name="Xu L."/>
            <person name="Zhang X.-Q."/>
            <person name="Wang C.-S."/>
            <person name="Xu X.-W."/>
        </authorList>
    </citation>
    <scope>NUCLEOTIDE SEQUENCE [LARGE SCALE GENOMIC DNA]</scope>
    <source>
        <strain evidence="2 3">DSM 9434</strain>
    </source>
</reference>
<keyword evidence="3" id="KW-1185">Reference proteome</keyword>
<protein>
    <recommendedName>
        <fullName evidence="4">Outer membrane protein beta-barrel domain-containing protein</fullName>
    </recommendedName>
</protein>
<evidence type="ECO:0000313" key="2">
    <source>
        <dbReference type="EMBL" id="ANK13422.1"/>
    </source>
</evidence>
<name>A0A192D6D2_9SPHN</name>
<sequence length="412" mass="44766">MVLNRSRALSGAVLAVSAGAIPAALSAQTLPDITPAIARFDPEYEPAPIDIGPVRLSIDGNVRIEYDDNVFALPDNPTSDGIAVASLEAGLQHRAGAFTAKLDASVTARRFFEETSQDSEAMRVRAGLAWEPHQEETFEVSGTLQRGVEDRGDPEARLELDRGPRLIDIASVVAGYHRARGKLLFDLTGEVTELDAVDQLDGDRDFTVYGGTAKLGVRTGGRMYATATAFVSVRDFRLATDFGGINRDATIYGARAGIEFIPGGFFEGSISAGVFRNEPSDPQLTARTGFSLNGLLTYRPTRRMALVLDAFNGDVATFRGGTSGRTDTVLRLVWQHEIRHNLLSSVSAGYRKSDFIGSGIEEQTFIASGGLEYLMTRNLSLVGNITYGTRESDLARDEFERLRANIGIRFRF</sequence>